<dbReference type="InterPro" id="IPR055353">
    <property type="entry name" value="DUF7619"/>
</dbReference>
<dbReference type="RefSeq" id="WP_378018135.1">
    <property type="nucleotide sequence ID" value="NZ_JBHSKT010000009.1"/>
</dbReference>
<dbReference type="InterPro" id="IPR026444">
    <property type="entry name" value="Secre_tail"/>
</dbReference>
<reference evidence="4" key="1">
    <citation type="journal article" date="2019" name="Int. J. Syst. Evol. Microbiol.">
        <title>The Global Catalogue of Microorganisms (GCM) 10K type strain sequencing project: providing services to taxonomists for standard genome sequencing and annotation.</title>
        <authorList>
            <consortium name="The Broad Institute Genomics Platform"/>
            <consortium name="The Broad Institute Genome Sequencing Center for Infectious Disease"/>
            <person name="Wu L."/>
            <person name="Ma J."/>
        </authorList>
    </citation>
    <scope>NUCLEOTIDE SEQUENCE [LARGE SCALE GENOMIC DNA]</scope>
    <source>
        <strain evidence="4">KACC 12602</strain>
    </source>
</reference>
<dbReference type="Pfam" id="PF18962">
    <property type="entry name" value="Por_Secre_tail"/>
    <property type="match status" value="1"/>
</dbReference>
<protein>
    <submittedName>
        <fullName evidence="3">T9SS type A sorting domain-containing protein</fullName>
    </submittedName>
</protein>
<feature type="domain" description="Secretion system C-terminal sorting" evidence="1">
    <location>
        <begin position="337"/>
        <end position="412"/>
    </location>
</feature>
<dbReference type="NCBIfam" id="TIGR01451">
    <property type="entry name" value="B_ant_repeat"/>
    <property type="match status" value="1"/>
</dbReference>
<keyword evidence="4" id="KW-1185">Reference proteome</keyword>
<dbReference type="Pfam" id="PF24595">
    <property type="entry name" value="DUF7619"/>
    <property type="match status" value="1"/>
</dbReference>
<gene>
    <name evidence="3" type="ORF">ACFPIB_14250</name>
</gene>
<dbReference type="NCBIfam" id="TIGR04183">
    <property type="entry name" value="Por_Secre_tail"/>
    <property type="match status" value="1"/>
</dbReference>
<proteinExistence type="predicted"/>
<accession>A0ABW0EFP1</accession>
<sequence length="413" mass="45685">MSAQDGSYKIYLPGNNSTVSLANLPLYYTAVPVSHTVSFMGMNQTVSGKDFALQPIPNMNDVKVTATALTPARPGFKLKYRLTFQNLGTTVLSDSLRFTYNASSLNFDSATIMPLLNNAGKLTWSYLNLQPNEIRNLDLNFSVPATAVLGSNLQSIASIKPIAIDMNPSDNTSIVNTTITGSYDPNDKQVDKTTLSLNQGANGEFLDYIIRFQNTGTDTAFTVVVTDRIMSQLSLSEFEMLSASHNYKLNITDGNMLEWRFENILLPDSNRNEPASHGFIRFRIKSKAGLVPGDSITNQAAIYFDYNAPVITNHAVTKVNNPMNVKERKTNIQAFKLYPNPAKNYVMVAAAFKKNTSATVSLVNLLGQTLSKVNLPVNNQIHYQMPLNELPKGVYLIRLETETGMQTQRLVIQ</sequence>
<dbReference type="EMBL" id="JBHSKT010000009">
    <property type="protein sequence ID" value="MFC5271776.1"/>
    <property type="molecule type" value="Genomic_DNA"/>
</dbReference>
<evidence type="ECO:0000259" key="2">
    <source>
        <dbReference type="Pfam" id="PF24595"/>
    </source>
</evidence>
<dbReference type="Proteomes" id="UP001596161">
    <property type="component" value="Unassembled WGS sequence"/>
</dbReference>
<evidence type="ECO:0000313" key="4">
    <source>
        <dbReference type="Proteomes" id="UP001596161"/>
    </source>
</evidence>
<evidence type="ECO:0000313" key="3">
    <source>
        <dbReference type="EMBL" id="MFC5271776.1"/>
    </source>
</evidence>
<dbReference type="InterPro" id="IPR047589">
    <property type="entry name" value="DUF11_rpt"/>
</dbReference>
<organism evidence="3 4">
    <name type="scientific">Adhaeribacter terreus</name>
    <dbReference type="NCBI Taxonomy" id="529703"/>
    <lineage>
        <taxon>Bacteria</taxon>
        <taxon>Pseudomonadati</taxon>
        <taxon>Bacteroidota</taxon>
        <taxon>Cytophagia</taxon>
        <taxon>Cytophagales</taxon>
        <taxon>Hymenobacteraceae</taxon>
        <taxon>Adhaeribacter</taxon>
    </lineage>
</organism>
<evidence type="ECO:0000259" key="1">
    <source>
        <dbReference type="Pfam" id="PF18962"/>
    </source>
</evidence>
<comment type="caution">
    <text evidence="3">The sequence shown here is derived from an EMBL/GenBank/DDBJ whole genome shotgun (WGS) entry which is preliminary data.</text>
</comment>
<name>A0ABW0EFP1_9BACT</name>
<feature type="domain" description="DUF7619" evidence="2">
    <location>
        <begin position="184"/>
        <end position="317"/>
    </location>
</feature>